<evidence type="ECO:0000256" key="1">
    <source>
        <dbReference type="ARBA" id="ARBA00004123"/>
    </source>
</evidence>
<evidence type="ECO:0000256" key="5">
    <source>
        <dbReference type="ARBA" id="ARBA00023242"/>
    </source>
</evidence>
<evidence type="ECO:0000256" key="7">
    <source>
        <dbReference type="SAM" id="MobiDB-lite"/>
    </source>
</evidence>
<keyword evidence="4" id="KW-0804">Transcription</keyword>
<evidence type="ECO:0000313" key="10">
    <source>
        <dbReference type="Proteomes" id="UP000030748"/>
    </source>
</evidence>
<dbReference type="InterPro" id="IPR003340">
    <property type="entry name" value="B3_DNA-bd"/>
</dbReference>
<feature type="region of interest" description="Disordered" evidence="7">
    <location>
        <begin position="18"/>
        <end position="37"/>
    </location>
</feature>
<dbReference type="AlphaFoldDB" id="A0A022RRP6"/>
<gene>
    <name evidence="9" type="ORF">MIMGU_mgv1a007604mg</name>
</gene>
<evidence type="ECO:0000256" key="6">
    <source>
        <dbReference type="SAM" id="Coils"/>
    </source>
</evidence>
<evidence type="ECO:0000256" key="2">
    <source>
        <dbReference type="ARBA" id="ARBA00023015"/>
    </source>
</evidence>
<dbReference type="Gene3D" id="2.40.330.10">
    <property type="entry name" value="DNA-binding pseudobarrel domain"/>
    <property type="match status" value="1"/>
</dbReference>
<dbReference type="EMBL" id="KI630281">
    <property type="protein sequence ID" value="EYU42671.1"/>
    <property type="molecule type" value="Genomic_DNA"/>
</dbReference>
<dbReference type="PANTHER" id="PTHR31391">
    <property type="entry name" value="B3 DOMAIN-CONTAINING PROTEIN OS11G0197600-RELATED"/>
    <property type="match status" value="1"/>
</dbReference>
<keyword evidence="6" id="KW-0175">Coiled coil</keyword>
<dbReference type="PANTHER" id="PTHR31391:SF101">
    <property type="entry name" value="B3 DOMAIN-CONTAINING PROTEIN OS01G0234100"/>
    <property type="match status" value="1"/>
</dbReference>
<sequence length="402" mass="46384">MRTAWELKKKPAEQRLMDLTNQKKKNGDSVSTDRPYKRSFGLRSSAMNRAQTIQANLSPHFPSFAKPMQISHVARKFELTLPKLFCDAHLPKKDGMIVFLDENDQSYNINYVVRVRDRFDLTGGWRSFSTAHALLEGDVLVFQLIEPCKFKVYIVKDTRLTKVDGPNRDRFHRKPIKAAKTEPEEENSDPIERTRNKYLERISQKTKTDRTTPIRKPARDEYASYSDSFGTERSLEYSLLDGLTIDSEIPTDCKEKYYGLCKSRNMFLHENLVQGLNGKLAVEMISETIRIADAIRAVDSKTAPGLMEGWDKTLKGFEEIGMVVGFLRVRIRKLIRVFREYRAGIELKRIERDEAEEERIALNVKLWRVENWIGEIDAEIDALSAKNESMGPVLKEIACAPW</sequence>
<evidence type="ECO:0000256" key="3">
    <source>
        <dbReference type="ARBA" id="ARBA00023125"/>
    </source>
</evidence>
<dbReference type="STRING" id="4155.A0A022RRP6"/>
<dbReference type="InterPro" id="IPR044837">
    <property type="entry name" value="REM16-like"/>
</dbReference>
<proteinExistence type="predicted"/>
<organism evidence="9 10">
    <name type="scientific">Erythranthe guttata</name>
    <name type="common">Yellow monkey flower</name>
    <name type="synonym">Mimulus guttatus</name>
    <dbReference type="NCBI Taxonomy" id="4155"/>
    <lineage>
        <taxon>Eukaryota</taxon>
        <taxon>Viridiplantae</taxon>
        <taxon>Streptophyta</taxon>
        <taxon>Embryophyta</taxon>
        <taxon>Tracheophyta</taxon>
        <taxon>Spermatophyta</taxon>
        <taxon>Magnoliopsida</taxon>
        <taxon>eudicotyledons</taxon>
        <taxon>Gunneridae</taxon>
        <taxon>Pentapetalae</taxon>
        <taxon>asterids</taxon>
        <taxon>lamiids</taxon>
        <taxon>Lamiales</taxon>
        <taxon>Phrymaceae</taxon>
        <taxon>Erythranthe</taxon>
    </lineage>
</organism>
<dbReference type="GO" id="GO:0003677">
    <property type="term" value="F:DNA binding"/>
    <property type="evidence" value="ECO:0007669"/>
    <property type="project" value="UniProtKB-KW"/>
</dbReference>
<dbReference type="SUPFAM" id="SSF101936">
    <property type="entry name" value="DNA-binding pseudobarrel domain"/>
    <property type="match status" value="1"/>
</dbReference>
<feature type="coiled-coil region" evidence="6">
    <location>
        <begin position="338"/>
        <end position="365"/>
    </location>
</feature>
<keyword evidence="3" id="KW-0238">DNA-binding</keyword>
<evidence type="ECO:0000313" key="9">
    <source>
        <dbReference type="EMBL" id="EYU42671.1"/>
    </source>
</evidence>
<keyword evidence="10" id="KW-1185">Reference proteome</keyword>
<feature type="domain" description="TF-B3" evidence="8">
    <location>
        <begin position="64"/>
        <end position="158"/>
    </location>
</feature>
<comment type="subcellular location">
    <subcellularLocation>
        <location evidence="1">Nucleus</location>
    </subcellularLocation>
</comment>
<evidence type="ECO:0000259" key="8">
    <source>
        <dbReference type="PROSITE" id="PS50863"/>
    </source>
</evidence>
<dbReference type="GO" id="GO:0005634">
    <property type="term" value="C:nucleus"/>
    <property type="evidence" value="ECO:0007669"/>
    <property type="project" value="UniProtKB-SubCell"/>
</dbReference>
<evidence type="ECO:0000256" key="4">
    <source>
        <dbReference type="ARBA" id="ARBA00023163"/>
    </source>
</evidence>
<protein>
    <recommendedName>
        <fullName evidence="8">TF-B3 domain-containing protein</fullName>
    </recommendedName>
</protein>
<dbReference type="PROSITE" id="PS50863">
    <property type="entry name" value="B3"/>
    <property type="match status" value="1"/>
</dbReference>
<dbReference type="CDD" id="cd10017">
    <property type="entry name" value="B3_DNA"/>
    <property type="match status" value="1"/>
</dbReference>
<dbReference type="Proteomes" id="UP000030748">
    <property type="component" value="Unassembled WGS sequence"/>
</dbReference>
<accession>A0A022RRP6</accession>
<dbReference type="eggNOG" id="ENOG502QQS4">
    <property type="taxonomic scope" value="Eukaryota"/>
</dbReference>
<dbReference type="InterPro" id="IPR015300">
    <property type="entry name" value="DNA-bd_pseudobarrel_sf"/>
</dbReference>
<name>A0A022RRP6_ERYGU</name>
<keyword evidence="2" id="KW-0805">Transcription regulation</keyword>
<reference evidence="9 10" key="1">
    <citation type="journal article" date="2013" name="Proc. Natl. Acad. Sci. U.S.A.">
        <title>Fine-scale variation in meiotic recombination in Mimulus inferred from population shotgun sequencing.</title>
        <authorList>
            <person name="Hellsten U."/>
            <person name="Wright K.M."/>
            <person name="Jenkins J."/>
            <person name="Shu S."/>
            <person name="Yuan Y."/>
            <person name="Wessler S.R."/>
            <person name="Schmutz J."/>
            <person name="Willis J.H."/>
            <person name="Rokhsar D.S."/>
        </authorList>
    </citation>
    <scope>NUCLEOTIDE SEQUENCE [LARGE SCALE GENOMIC DNA]</scope>
    <source>
        <strain evidence="10">cv. DUN x IM62</strain>
    </source>
</reference>
<dbReference type="SMART" id="SM01019">
    <property type="entry name" value="B3"/>
    <property type="match status" value="1"/>
</dbReference>
<dbReference type="Pfam" id="PF02362">
    <property type="entry name" value="B3"/>
    <property type="match status" value="1"/>
</dbReference>
<keyword evidence="5" id="KW-0539">Nucleus</keyword>